<dbReference type="Pfam" id="PF00296">
    <property type="entry name" value="Bac_luciferase"/>
    <property type="match status" value="1"/>
</dbReference>
<dbReference type="CDD" id="cd01097">
    <property type="entry name" value="Tetrahydromethanopterin_reductase"/>
    <property type="match status" value="1"/>
</dbReference>
<dbReference type="EMBL" id="UINC01000144">
    <property type="protein sequence ID" value="SUZ49926.1"/>
    <property type="molecule type" value="Genomic_DNA"/>
</dbReference>
<dbReference type="PANTHER" id="PTHR43244">
    <property type="match status" value="1"/>
</dbReference>
<evidence type="ECO:0000313" key="3">
    <source>
        <dbReference type="EMBL" id="SUZ49926.1"/>
    </source>
</evidence>
<dbReference type="GO" id="GO:0016705">
    <property type="term" value="F:oxidoreductase activity, acting on paired donors, with incorporation or reduction of molecular oxygen"/>
    <property type="evidence" value="ECO:0007669"/>
    <property type="project" value="InterPro"/>
</dbReference>
<dbReference type="InterPro" id="IPR011251">
    <property type="entry name" value="Luciferase-like_dom"/>
</dbReference>
<dbReference type="Gene3D" id="3.20.20.30">
    <property type="entry name" value="Luciferase-like domain"/>
    <property type="match status" value="1"/>
</dbReference>
<evidence type="ECO:0000256" key="1">
    <source>
        <dbReference type="ARBA" id="ARBA00023002"/>
    </source>
</evidence>
<sequence>MEEIGFFLNASRETSDEDLISIAKQADGLGYHSYWTGESWGRDVFTVLTMVACHTENLRLGTGIATVYSRTPAILAQTIASLDIISKGRAMLGLGSSGKVVVEGWHGVPFDSPLARTREYIEIIRMALAGGAVNYEGKFYQMERFRMISPPVQERVPIYLASLGPKNLELTGELADGWLPVWASRDRLPDLKEQISIGAAKSSRKISDVTVSPYIFCYAANGAEDLAHGEQLLRAHMAYYVGGMGTFYFDSMSRAGFATESQAIRDAWGSGNREQAAAAVSDKMMESVVVLGDAQQCRDQLAQFRQAGADMPIVNFAHGTDLEAIHRTMAALAPQADA</sequence>
<proteinExistence type="predicted"/>
<dbReference type="SUPFAM" id="SSF51679">
    <property type="entry name" value="Bacterial luciferase-like"/>
    <property type="match status" value="1"/>
</dbReference>
<dbReference type="InterPro" id="IPR036661">
    <property type="entry name" value="Luciferase-like_sf"/>
</dbReference>
<evidence type="ECO:0000259" key="2">
    <source>
        <dbReference type="Pfam" id="PF00296"/>
    </source>
</evidence>
<protein>
    <recommendedName>
        <fullName evidence="2">Luciferase-like domain-containing protein</fullName>
    </recommendedName>
</protein>
<gene>
    <name evidence="3" type="ORF">METZ01_LOCUS2780</name>
</gene>
<reference evidence="3" key="1">
    <citation type="submission" date="2018-05" db="EMBL/GenBank/DDBJ databases">
        <authorList>
            <person name="Lanie J.A."/>
            <person name="Ng W.-L."/>
            <person name="Kazmierczak K.M."/>
            <person name="Andrzejewski T.M."/>
            <person name="Davidsen T.M."/>
            <person name="Wayne K.J."/>
            <person name="Tettelin H."/>
            <person name="Glass J.I."/>
            <person name="Rusch D."/>
            <person name="Podicherti R."/>
            <person name="Tsui H.-C.T."/>
            <person name="Winkler M.E."/>
        </authorList>
    </citation>
    <scope>NUCLEOTIDE SEQUENCE</scope>
</reference>
<dbReference type="AlphaFoldDB" id="A0A381N5N8"/>
<dbReference type="PANTHER" id="PTHR43244:SF1">
    <property type="entry name" value="5,10-METHYLENETETRAHYDROMETHANOPTERIN REDUCTASE"/>
    <property type="match status" value="1"/>
</dbReference>
<keyword evidence="1" id="KW-0560">Oxidoreductase</keyword>
<accession>A0A381N5N8</accession>
<feature type="domain" description="Luciferase-like" evidence="2">
    <location>
        <begin position="17"/>
        <end position="310"/>
    </location>
</feature>
<organism evidence="3">
    <name type="scientific">marine metagenome</name>
    <dbReference type="NCBI Taxonomy" id="408172"/>
    <lineage>
        <taxon>unclassified sequences</taxon>
        <taxon>metagenomes</taxon>
        <taxon>ecological metagenomes</taxon>
    </lineage>
</organism>
<name>A0A381N5N8_9ZZZZ</name>
<dbReference type="InterPro" id="IPR050564">
    <property type="entry name" value="F420-G6PD/mer"/>
</dbReference>